<dbReference type="Proteomes" id="UP001055072">
    <property type="component" value="Unassembled WGS sequence"/>
</dbReference>
<dbReference type="EMBL" id="MU274900">
    <property type="protein sequence ID" value="KAI0094491.1"/>
    <property type="molecule type" value="Genomic_DNA"/>
</dbReference>
<name>A0ACB8UJH5_9APHY</name>
<evidence type="ECO:0000313" key="1">
    <source>
        <dbReference type="EMBL" id="KAI0094491.1"/>
    </source>
</evidence>
<sequence>MLALFKNVAAQLLVSSSGIEEDDYSSWEAETTLTLNLGDVHRLVPTLPTWSGVAEACSRAAHPVYHAVKKTFTDDIDSLVHLLADLDPISPDDYDLEGSETSTIAQDSAPSLPVPLPTYSNSPLTFRKRRKMDPELDGVLVMLSSDPSIPTIIVTPCPDTPHDRSCLVPYQDASFGNRLAVPMHPVVNGAYPPLQPRPLPYVDHWCFKDGHWWAVLPTLEEQTKRNMFSRPISRRRRAYIESHKRPFRIRHAPYSARSH</sequence>
<organism evidence="1 2">
    <name type="scientific">Irpex rosettiformis</name>
    <dbReference type="NCBI Taxonomy" id="378272"/>
    <lineage>
        <taxon>Eukaryota</taxon>
        <taxon>Fungi</taxon>
        <taxon>Dikarya</taxon>
        <taxon>Basidiomycota</taxon>
        <taxon>Agaricomycotina</taxon>
        <taxon>Agaricomycetes</taxon>
        <taxon>Polyporales</taxon>
        <taxon>Irpicaceae</taxon>
        <taxon>Irpex</taxon>
    </lineage>
</organism>
<reference evidence="1" key="1">
    <citation type="journal article" date="2021" name="Environ. Microbiol.">
        <title>Gene family expansions and transcriptome signatures uncover fungal adaptations to wood decay.</title>
        <authorList>
            <person name="Hage H."/>
            <person name="Miyauchi S."/>
            <person name="Viragh M."/>
            <person name="Drula E."/>
            <person name="Min B."/>
            <person name="Chaduli D."/>
            <person name="Navarro D."/>
            <person name="Favel A."/>
            <person name="Norest M."/>
            <person name="Lesage-Meessen L."/>
            <person name="Balint B."/>
            <person name="Merenyi Z."/>
            <person name="de Eugenio L."/>
            <person name="Morin E."/>
            <person name="Martinez A.T."/>
            <person name="Baldrian P."/>
            <person name="Stursova M."/>
            <person name="Martinez M.J."/>
            <person name="Novotny C."/>
            <person name="Magnuson J.K."/>
            <person name="Spatafora J.W."/>
            <person name="Maurice S."/>
            <person name="Pangilinan J."/>
            <person name="Andreopoulos W."/>
            <person name="LaButti K."/>
            <person name="Hundley H."/>
            <person name="Na H."/>
            <person name="Kuo A."/>
            <person name="Barry K."/>
            <person name="Lipzen A."/>
            <person name="Henrissat B."/>
            <person name="Riley R."/>
            <person name="Ahrendt S."/>
            <person name="Nagy L.G."/>
            <person name="Grigoriev I.V."/>
            <person name="Martin F."/>
            <person name="Rosso M.N."/>
        </authorList>
    </citation>
    <scope>NUCLEOTIDE SEQUENCE</scope>
    <source>
        <strain evidence="1">CBS 384.51</strain>
    </source>
</reference>
<evidence type="ECO:0000313" key="2">
    <source>
        <dbReference type="Proteomes" id="UP001055072"/>
    </source>
</evidence>
<gene>
    <name evidence="1" type="ORF">BDY19DRAFT_22908</name>
</gene>
<comment type="caution">
    <text evidence="1">The sequence shown here is derived from an EMBL/GenBank/DDBJ whole genome shotgun (WGS) entry which is preliminary data.</text>
</comment>
<keyword evidence="2" id="KW-1185">Reference proteome</keyword>
<proteinExistence type="predicted"/>
<accession>A0ACB8UJH5</accession>
<protein>
    <submittedName>
        <fullName evidence="1">Uncharacterized protein</fullName>
    </submittedName>
</protein>